<sequence>MTVVGVAGLTAKFSQCVVKALQEYPDMTIKGLCRSPQKLPQAAVRSYDIHVIQGEYDDEDAAQALARGCDIVICCYYGNNDVMTRGQKILIDACVKEGVPRYVPSDFAVDYTKIPDGELFPKESAKIIMKYLVEKKVMGVHVLVGALMETFWSPFFHIFDSSNETISYWGTGNEKWELTTYETAAAYTAALIVDKNASGIFRFRGDCKSAVEIKASYERIYQSSLHLKRLGSLDELYSTVRRQFEEDPDDVMTWAPGGRTLSVKVIEHLAAEINPEKRHVLWAPKMQQVVHDLEFHASDNNIVDKEMALRKSESVIIAQGPRPAYSTHLAEILCDVLA</sequence>
<evidence type="ECO:0000313" key="4">
    <source>
        <dbReference type="EMBL" id="TXB96046.1"/>
    </source>
</evidence>
<dbReference type="Gene3D" id="3.90.25.10">
    <property type="entry name" value="UDP-galactose 4-epimerase, domain 1"/>
    <property type="match status" value="1"/>
</dbReference>
<organism evidence="4 5">
    <name type="scientific">Fusarium oxysporum f. sp. cubense</name>
    <dbReference type="NCBI Taxonomy" id="61366"/>
    <lineage>
        <taxon>Eukaryota</taxon>
        <taxon>Fungi</taxon>
        <taxon>Dikarya</taxon>
        <taxon>Ascomycota</taxon>
        <taxon>Pezizomycotina</taxon>
        <taxon>Sordariomycetes</taxon>
        <taxon>Hypocreomycetidae</taxon>
        <taxon>Hypocreales</taxon>
        <taxon>Nectriaceae</taxon>
        <taxon>Fusarium</taxon>
        <taxon>Fusarium oxysporum species complex</taxon>
    </lineage>
</organism>
<reference evidence="4 5" key="1">
    <citation type="submission" date="2019-07" db="EMBL/GenBank/DDBJ databases">
        <title>The First High-Quality Draft Genome Sequence of the Causal Agent of the Current Panama Disease Epidemic.</title>
        <authorList>
            <person name="Warmington R.J."/>
            <person name="Kay W."/>
            <person name="Jeffries A."/>
            <person name="Bebber D."/>
            <person name="Moore K."/>
            <person name="Studholme D.J."/>
        </authorList>
    </citation>
    <scope>NUCLEOTIDE SEQUENCE [LARGE SCALE GENOMIC DNA]</scope>
    <source>
        <strain evidence="4 5">TR4</strain>
    </source>
</reference>
<protein>
    <recommendedName>
        <fullName evidence="3">NmrA-like domain-containing protein</fullName>
    </recommendedName>
</protein>
<dbReference type="InterPro" id="IPR036291">
    <property type="entry name" value="NAD(P)-bd_dom_sf"/>
</dbReference>
<evidence type="ECO:0000259" key="3">
    <source>
        <dbReference type="Pfam" id="PF05368"/>
    </source>
</evidence>
<feature type="domain" description="NmrA-like" evidence="3">
    <location>
        <begin position="4"/>
        <end position="162"/>
    </location>
</feature>
<dbReference type="InterPro" id="IPR008030">
    <property type="entry name" value="NmrA-like"/>
</dbReference>
<dbReference type="AlphaFoldDB" id="A0A5C6SC45"/>
<proteinExistence type="predicted"/>
<dbReference type="PANTHER" id="PTHR47706">
    <property type="entry name" value="NMRA-LIKE FAMILY PROTEIN"/>
    <property type="match status" value="1"/>
</dbReference>
<dbReference type="EMBL" id="VMNF01000015">
    <property type="protein sequence ID" value="TXB96046.1"/>
    <property type="molecule type" value="Genomic_DNA"/>
</dbReference>
<evidence type="ECO:0000256" key="2">
    <source>
        <dbReference type="ARBA" id="ARBA00023002"/>
    </source>
</evidence>
<evidence type="ECO:0000313" key="5">
    <source>
        <dbReference type="Proteomes" id="UP000321331"/>
    </source>
</evidence>
<dbReference type="Proteomes" id="UP000321331">
    <property type="component" value="Unassembled WGS sequence"/>
</dbReference>
<keyword evidence="1" id="KW-0521">NADP</keyword>
<dbReference type="GO" id="GO:0016491">
    <property type="term" value="F:oxidoreductase activity"/>
    <property type="evidence" value="ECO:0007669"/>
    <property type="project" value="UniProtKB-KW"/>
</dbReference>
<dbReference type="SUPFAM" id="SSF51735">
    <property type="entry name" value="NAD(P)-binding Rossmann-fold domains"/>
    <property type="match status" value="1"/>
</dbReference>
<accession>A0A5C6SC45</accession>
<dbReference type="Pfam" id="PF05368">
    <property type="entry name" value="NmrA"/>
    <property type="match status" value="1"/>
</dbReference>
<dbReference type="Gene3D" id="3.40.50.720">
    <property type="entry name" value="NAD(P)-binding Rossmann-like Domain"/>
    <property type="match status" value="1"/>
</dbReference>
<evidence type="ECO:0000256" key="1">
    <source>
        <dbReference type="ARBA" id="ARBA00022857"/>
    </source>
</evidence>
<dbReference type="InterPro" id="IPR051609">
    <property type="entry name" value="NmrA/Isoflavone_reductase-like"/>
</dbReference>
<keyword evidence="2" id="KW-0560">Oxidoreductase</keyword>
<gene>
    <name evidence="4" type="ORF">FocTR4_00016735</name>
</gene>
<name>A0A5C6SC45_FUSOC</name>
<comment type="caution">
    <text evidence="4">The sequence shown here is derived from an EMBL/GenBank/DDBJ whole genome shotgun (WGS) entry which is preliminary data.</text>
</comment>
<dbReference type="PANTHER" id="PTHR47706:SF9">
    <property type="entry name" value="NMRA-LIKE DOMAIN-CONTAINING PROTEIN-RELATED"/>
    <property type="match status" value="1"/>
</dbReference>